<feature type="repeat" description="PPR" evidence="5">
    <location>
        <begin position="478"/>
        <end position="512"/>
    </location>
</feature>
<evidence type="ECO:0000313" key="9">
    <source>
        <dbReference type="EMBL" id="CAI8592041.1"/>
    </source>
</evidence>
<dbReference type="InterPro" id="IPR032867">
    <property type="entry name" value="DYW_dom"/>
</dbReference>
<dbReference type="InterPro" id="IPR036322">
    <property type="entry name" value="WD40_repeat_dom_sf"/>
</dbReference>
<dbReference type="PANTHER" id="PTHR47926">
    <property type="entry name" value="PENTATRICOPEPTIDE REPEAT-CONTAINING PROTEIN"/>
    <property type="match status" value="1"/>
</dbReference>
<dbReference type="Pfam" id="PF01535">
    <property type="entry name" value="PPR"/>
    <property type="match status" value="2"/>
</dbReference>
<feature type="transmembrane region" description="Helical" evidence="7">
    <location>
        <begin position="216"/>
        <end position="240"/>
    </location>
</feature>
<dbReference type="Pfam" id="PF01657">
    <property type="entry name" value="Stress-antifung"/>
    <property type="match status" value="1"/>
</dbReference>
<keyword evidence="10" id="KW-1185">Reference proteome</keyword>
<sequence length="792" mass="89014">MERLELKEVQKLEGHTDRVWSLDWNPATGHAGVPLVFASCSGDKTVRIWEQNLSNSLFSCKPGNEFECVSVLQGHTQDVKMVRHCGDHTFVFGNQDTTVCGNNETKTSSNVYEANVYELLRNLSVLAPKNGGFSVGFVERKNVTVYGLAQCWKFVTGGNCRRCLEDAVTRIGSSCRKKEDGRALNSGCYLRHSPHKFYNNSSSNDVAAGNRGHRKMAIILAASSAVLALLLVTATMGFFIRKNVMRKRRERKQFGTLLDTVNKSKLNVPYEILEKATNYFNDDNKLGQGGSGSVYKGVMPDGNTVAVKRLSFNSTQWVDHFFNEVNLISGVHHKNDERRKNTYTSESLRQRFNRDSGLLCFAVKLFDEMCHRDLVSWSTLIGCFVNNNLPAEAISIFQHMQLDHPDIVSSIDGVIMLSVLSAVSRLGVLELGIWVHSFISRMQLFITASLGAALINMYSRCGSIDRSVKVFDEMPHRNVVTWTALINGLAVHGRSKEALKAFYDMKESGLKPDRTSFIGVLVACSHGGLVEDGWRIFESMTNEFGIEPMLEHYGCMVDLLGRAGLLVEAFEFVEKMPVKPNSVIWRTLLGACVNHNHLLLAEKARERVNELDPHHDGDYVLLSNAYGGVGNWGGKAGLRNSLRQNRIAKEPGLSFIHIDQMVHEFVSGDHSHPQWEKITNFLVSVIDTLKLGGYTPNTSSVLHDIQEEEKEHCVGYHSEKLAVAFVLLYRRDRKAIRVIKNLRICNDCHDFMKHVSESGDRLYSGSPDRTAKVQEEAQNGQVKMDKWNWTKW</sequence>
<dbReference type="PROSITE" id="PS50082">
    <property type="entry name" value="WD_REPEATS_2"/>
    <property type="match status" value="1"/>
</dbReference>
<dbReference type="InterPro" id="IPR002885">
    <property type="entry name" value="PPR_rpt"/>
</dbReference>
<dbReference type="InterPro" id="IPR046848">
    <property type="entry name" value="E_motif"/>
</dbReference>
<dbReference type="Pfam" id="PF20431">
    <property type="entry name" value="E_motif"/>
    <property type="match status" value="1"/>
</dbReference>
<comment type="similarity">
    <text evidence="1">Belongs to the PPR family. PCMP-H subfamily.</text>
</comment>
<dbReference type="SUPFAM" id="SSF56112">
    <property type="entry name" value="Protein kinase-like (PK-like)"/>
    <property type="match status" value="1"/>
</dbReference>
<keyword evidence="7" id="KW-1133">Transmembrane helix</keyword>
<evidence type="ECO:0000256" key="5">
    <source>
        <dbReference type="PROSITE-ProRule" id="PRU00708"/>
    </source>
</evidence>
<dbReference type="InterPro" id="IPR038408">
    <property type="entry name" value="GNK2_sf"/>
</dbReference>
<organism evidence="9 10">
    <name type="scientific">Vicia faba</name>
    <name type="common">Broad bean</name>
    <name type="synonym">Faba vulgaris</name>
    <dbReference type="NCBI Taxonomy" id="3906"/>
    <lineage>
        <taxon>Eukaryota</taxon>
        <taxon>Viridiplantae</taxon>
        <taxon>Streptophyta</taxon>
        <taxon>Embryophyta</taxon>
        <taxon>Tracheophyta</taxon>
        <taxon>Spermatophyta</taxon>
        <taxon>Magnoliopsida</taxon>
        <taxon>eudicotyledons</taxon>
        <taxon>Gunneridae</taxon>
        <taxon>Pentapetalae</taxon>
        <taxon>rosids</taxon>
        <taxon>fabids</taxon>
        <taxon>Fabales</taxon>
        <taxon>Fabaceae</taxon>
        <taxon>Papilionoideae</taxon>
        <taxon>50 kb inversion clade</taxon>
        <taxon>NPAAA clade</taxon>
        <taxon>Hologalegina</taxon>
        <taxon>IRL clade</taxon>
        <taxon>Fabeae</taxon>
        <taxon>Vicia</taxon>
    </lineage>
</organism>
<dbReference type="GO" id="GO:0005524">
    <property type="term" value="F:ATP binding"/>
    <property type="evidence" value="ECO:0007669"/>
    <property type="project" value="UniProtKB-UniRule"/>
</dbReference>
<keyword evidence="6" id="KW-0067">ATP-binding</keyword>
<dbReference type="Gene3D" id="3.30.430.20">
    <property type="entry name" value="Gnk2 domain, C-X8-C-X2-C motif"/>
    <property type="match status" value="1"/>
</dbReference>
<name>A0AAV0Z1U5_VICFA</name>
<evidence type="ECO:0000256" key="6">
    <source>
        <dbReference type="PROSITE-ProRule" id="PRU10141"/>
    </source>
</evidence>
<dbReference type="Proteomes" id="UP001157006">
    <property type="component" value="Chromosome 1S"/>
</dbReference>
<evidence type="ECO:0000259" key="8">
    <source>
        <dbReference type="PROSITE" id="PS51473"/>
    </source>
</evidence>
<keyword evidence="2" id="KW-0732">Signal</keyword>
<dbReference type="Pfam" id="PF00400">
    <property type="entry name" value="WD40"/>
    <property type="match status" value="1"/>
</dbReference>
<dbReference type="Pfam" id="PF14432">
    <property type="entry name" value="DYW_deaminase"/>
    <property type="match status" value="1"/>
</dbReference>
<keyword evidence="6" id="KW-0547">Nucleotide-binding</keyword>
<dbReference type="Gene3D" id="1.25.40.10">
    <property type="entry name" value="Tetratricopeptide repeat domain"/>
    <property type="match status" value="3"/>
</dbReference>
<proteinExistence type="inferred from homology"/>
<dbReference type="GO" id="GO:0008270">
    <property type="term" value="F:zinc ion binding"/>
    <property type="evidence" value="ECO:0007669"/>
    <property type="project" value="InterPro"/>
</dbReference>
<evidence type="ECO:0000256" key="4">
    <source>
        <dbReference type="PROSITE-ProRule" id="PRU00221"/>
    </source>
</evidence>
<keyword evidence="7" id="KW-0472">Membrane</keyword>
<dbReference type="PROSITE" id="PS50294">
    <property type="entry name" value="WD_REPEATS_REGION"/>
    <property type="match status" value="1"/>
</dbReference>
<dbReference type="GO" id="GO:0003729">
    <property type="term" value="F:mRNA binding"/>
    <property type="evidence" value="ECO:0007669"/>
    <property type="project" value="UniProtKB-ARBA"/>
</dbReference>
<dbReference type="Gene3D" id="3.30.200.20">
    <property type="entry name" value="Phosphorylase Kinase, domain 1"/>
    <property type="match status" value="1"/>
</dbReference>
<dbReference type="Pfam" id="PF13041">
    <property type="entry name" value="PPR_2"/>
    <property type="match status" value="1"/>
</dbReference>
<evidence type="ECO:0000256" key="1">
    <source>
        <dbReference type="ARBA" id="ARBA00006643"/>
    </source>
</evidence>
<protein>
    <recommendedName>
        <fullName evidence="8">Gnk2-homologous domain-containing protein</fullName>
    </recommendedName>
</protein>
<dbReference type="InterPro" id="IPR011009">
    <property type="entry name" value="Kinase-like_dom_sf"/>
</dbReference>
<dbReference type="InterPro" id="IPR017441">
    <property type="entry name" value="Protein_kinase_ATP_BS"/>
</dbReference>
<feature type="repeat" description="WD" evidence="4">
    <location>
        <begin position="12"/>
        <end position="59"/>
    </location>
</feature>
<accession>A0AAV0Z1U5</accession>
<dbReference type="PROSITE" id="PS51375">
    <property type="entry name" value="PPR"/>
    <property type="match status" value="1"/>
</dbReference>
<feature type="domain" description="Gnk2-homologous" evidence="8">
    <location>
        <begin position="94"/>
        <end position="197"/>
    </location>
</feature>
<gene>
    <name evidence="9" type="ORF">VFH_I019760</name>
</gene>
<keyword evidence="3" id="KW-0677">Repeat</keyword>
<reference evidence="9 10" key="1">
    <citation type="submission" date="2023-01" db="EMBL/GenBank/DDBJ databases">
        <authorList>
            <person name="Kreplak J."/>
        </authorList>
    </citation>
    <scope>NUCLEOTIDE SEQUENCE [LARGE SCALE GENOMIC DNA]</scope>
</reference>
<keyword evidence="4" id="KW-0853">WD repeat</keyword>
<keyword evidence="7" id="KW-0812">Transmembrane</keyword>
<dbReference type="PROSITE" id="PS00107">
    <property type="entry name" value="PROTEIN_KINASE_ATP"/>
    <property type="match status" value="1"/>
</dbReference>
<dbReference type="EMBL" id="OX451735">
    <property type="protein sequence ID" value="CAI8592041.1"/>
    <property type="molecule type" value="Genomic_DNA"/>
</dbReference>
<dbReference type="InterPro" id="IPR015943">
    <property type="entry name" value="WD40/YVTN_repeat-like_dom_sf"/>
</dbReference>
<dbReference type="FunFam" id="1.25.40.10:FF:000690">
    <property type="entry name" value="Pentatricopeptide repeat-containing protein"/>
    <property type="match status" value="1"/>
</dbReference>
<dbReference type="SMART" id="SM00320">
    <property type="entry name" value="WD40"/>
    <property type="match status" value="2"/>
</dbReference>
<dbReference type="InterPro" id="IPR046960">
    <property type="entry name" value="PPR_At4g14850-like_plant"/>
</dbReference>
<dbReference type="PROSITE" id="PS51473">
    <property type="entry name" value="GNK2"/>
    <property type="match status" value="1"/>
</dbReference>
<dbReference type="InterPro" id="IPR011990">
    <property type="entry name" value="TPR-like_helical_dom_sf"/>
</dbReference>
<dbReference type="GO" id="GO:0009451">
    <property type="term" value="P:RNA modification"/>
    <property type="evidence" value="ECO:0007669"/>
    <property type="project" value="InterPro"/>
</dbReference>
<dbReference type="InterPro" id="IPR002902">
    <property type="entry name" value="GNK2"/>
</dbReference>
<feature type="binding site" evidence="6">
    <location>
        <position position="308"/>
    </location>
    <ligand>
        <name>ATP</name>
        <dbReference type="ChEBI" id="CHEBI:30616"/>
    </ligand>
</feature>
<dbReference type="NCBIfam" id="TIGR00756">
    <property type="entry name" value="PPR"/>
    <property type="match status" value="2"/>
</dbReference>
<dbReference type="AlphaFoldDB" id="A0AAV0Z1U5"/>
<dbReference type="CDD" id="cd23509">
    <property type="entry name" value="Gnk2-like"/>
    <property type="match status" value="1"/>
</dbReference>
<dbReference type="PANTHER" id="PTHR47926:SF507">
    <property type="entry name" value="DYW DOMAIN-CONTAINING PROTEIN"/>
    <property type="match status" value="1"/>
</dbReference>
<evidence type="ECO:0000313" key="10">
    <source>
        <dbReference type="Proteomes" id="UP001157006"/>
    </source>
</evidence>
<dbReference type="Gene3D" id="2.130.10.10">
    <property type="entry name" value="YVTN repeat-like/Quinoprotein amine dehydrogenase"/>
    <property type="match status" value="1"/>
</dbReference>
<evidence type="ECO:0000256" key="2">
    <source>
        <dbReference type="ARBA" id="ARBA00022729"/>
    </source>
</evidence>
<dbReference type="SUPFAM" id="SSF50978">
    <property type="entry name" value="WD40 repeat-like"/>
    <property type="match status" value="1"/>
</dbReference>
<dbReference type="FunFam" id="3.30.430.20:FF:000015">
    <property type="entry name" value="Cysteine-rich receptor-like protein kinase 3"/>
    <property type="match status" value="1"/>
</dbReference>
<evidence type="ECO:0000256" key="7">
    <source>
        <dbReference type="SAM" id="Phobius"/>
    </source>
</evidence>
<evidence type="ECO:0000256" key="3">
    <source>
        <dbReference type="ARBA" id="ARBA00022737"/>
    </source>
</evidence>
<dbReference type="InterPro" id="IPR001680">
    <property type="entry name" value="WD40_rpt"/>
</dbReference>